<proteinExistence type="predicted"/>
<dbReference type="EMBL" id="FSRA01000002">
    <property type="protein sequence ID" value="SIO45989.1"/>
    <property type="molecule type" value="Genomic_DNA"/>
</dbReference>
<gene>
    <name evidence="1" type="ORF">SAMN04488055_4222</name>
</gene>
<dbReference type="InterPro" id="IPR054221">
    <property type="entry name" value="DUF6941"/>
</dbReference>
<protein>
    <submittedName>
        <fullName evidence="1">Uncharacterized protein</fullName>
    </submittedName>
</protein>
<name>A0A1N6JP87_9BACT</name>
<dbReference type="Pfam" id="PF22091">
    <property type="entry name" value="DUF6941"/>
    <property type="match status" value="1"/>
</dbReference>
<reference evidence="1 2" key="1">
    <citation type="submission" date="2016-11" db="EMBL/GenBank/DDBJ databases">
        <authorList>
            <person name="Jaros S."/>
            <person name="Januszkiewicz K."/>
            <person name="Wedrychowicz H."/>
        </authorList>
    </citation>
    <scope>NUCLEOTIDE SEQUENCE [LARGE SCALE GENOMIC DNA]</scope>
    <source>
        <strain evidence="1 2">DSM 24787</strain>
    </source>
</reference>
<evidence type="ECO:0000313" key="1">
    <source>
        <dbReference type="EMBL" id="SIO45989.1"/>
    </source>
</evidence>
<organism evidence="1 2">
    <name type="scientific">Chitinophaga niabensis</name>
    <dbReference type="NCBI Taxonomy" id="536979"/>
    <lineage>
        <taxon>Bacteria</taxon>
        <taxon>Pseudomonadati</taxon>
        <taxon>Bacteroidota</taxon>
        <taxon>Chitinophagia</taxon>
        <taxon>Chitinophagales</taxon>
        <taxon>Chitinophagaceae</taxon>
        <taxon>Chitinophaga</taxon>
    </lineage>
</organism>
<keyword evidence="2" id="KW-1185">Reference proteome</keyword>
<sequence length="133" mass="14783">MDIKVQALLLADHIYRDHNTGKFVIAGTFHQLNVATFPATFGRSVGVFVSLSNVIGKKEITLHFVDAATHEVLLDTRAMEIFGNDPHLPIEFAVEVPPLPLPHAGMYWFQLKTNGIMVGSIQVFVYGPPENRK</sequence>
<accession>A0A1N6JP87</accession>
<dbReference type="Proteomes" id="UP000185003">
    <property type="component" value="Unassembled WGS sequence"/>
</dbReference>
<dbReference type="STRING" id="536979.SAMN04488055_4222"/>
<dbReference type="AlphaFoldDB" id="A0A1N6JP87"/>
<dbReference type="OrthoDB" id="161148at2"/>
<evidence type="ECO:0000313" key="2">
    <source>
        <dbReference type="Proteomes" id="UP000185003"/>
    </source>
</evidence>
<dbReference type="RefSeq" id="WP_143197541.1">
    <property type="nucleotide sequence ID" value="NZ_FSRA01000002.1"/>
</dbReference>